<evidence type="ECO:0000256" key="1">
    <source>
        <dbReference type="ARBA" id="ARBA00022857"/>
    </source>
</evidence>
<name>A0A7G2ED72_ARATH</name>
<dbReference type="InterPro" id="IPR002347">
    <property type="entry name" value="SDR_fam"/>
</dbReference>
<dbReference type="AlphaFoldDB" id="A0A7G2ED72"/>
<dbReference type="Gene3D" id="3.40.50.720">
    <property type="entry name" value="NAD(P)-binding Rossmann-like Domain"/>
    <property type="match status" value="1"/>
</dbReference>
<dbReference type="GO" id="GO:0016491">
    <property type="term" value="F:oxidoreductase activity"/>
    <property type="evidence" value="ECO:0007669"/>
    <property type="project" value="UniProtKB-KW"/>
</dbReference>
<keyword evidence="1" id="KW-0521">NADP</keyword>
<sequence>MGRVGEANEVSSLVAFLCFPAASYITGQTICVDGGASVNGFSFKP</sequence>
<comment type="similarity">
    <text evidence="3">Belongs to the short-chain dehydrogenases/reductases (SDR) family. SDR65C subfamily.</text>
</comment>
<dbReference type="Pfam" id="PF13561">
    <property type="entry name" value="adh_short_C2"/>
    <property type="match status" value="1"/>
</dbReference>
<evidence type="ECO:0000256" key="3">
    <source>
        <dbReference type="ARBA" id="ARBA00025714"/>
    </source>
</evidence>
<dbReference type="PANTHER" id="PTHR42898:SF94">
    <property type="entry name" value="3-OXOACYL-[ACYL-CARRIER-PROTEIN] REDUCTASE"/>
    <property type="match status" value="1"/>
</dbReference>
<dbReference type="InterPro" id="IPR045000">
    <property type="entry name" value="TR"/>
</dbReference>
<proteinExistence type="inferred from homology"/>
<evidence type="ECO:0000313" key="5">
    <source>
        <dbReference type="Proteomes" id="UP000516314"/>
    </source>
</evidence>
<organism evidence="4 5">
    <name type="scientific">Arabidopsis thaliana</name>
    <name type="common">Mouse-ear cress</name>
    <dbReference type="NCBI Taxonomy" id="3702"/>
    <lineage>
        <taxon>Eukaryota</taxon>
        <taxon>Viridiplantae</taxon>
        <taxon>Streptophyta</taxon>
        <taxon>Embryophyta</taxon>
        <taxon>Tracheophyta</taxon>
        <taxon>Spermatophyta</taxon>
        <taxon>Magnoliopsida</taxon>
        <taxon>eudicotyledons</taxon>
        <taxon>Gunneridae</taxon>
        <taxon>Pentapetalae</taxon>
        <taxon>rosids</taxon>
        <taxon>malvids</taxon>
        <taxon>Brassicales</taxon>
        <taxon>Brassicaceae</taxon>
        <taxon>Camelineae</taxon>
        <taxon>Arabidopsis</taxon>
    </lineage>
</organism>
<dbReference type="PANTHER" id="PTHR42898">
    <property type="entry name" value="TROPINONE REDUCTASE"/>
    <property type="match status" value="1"/>
</dbReference>
<gene>
    <name evidence="4" type="ORF">AT9943_LOCUS7994</name>
</gene>
<evidence type="ECO:0000256" key="2">
    <source>
        <dbReference type="ARBA" id="ARBA00023002"/>
    </source>
</evidence>
<evidence type="ECO:0000313" key="4">
    <source>
        <dbReference type="EMBL" id="CAD5319829.1"/>
    </source>
</evidence>
<dbReference type="InterPro" id="IPR036291">
    <property type="entry name" value="NAD(P)-bd_dom_sf"/>
</dbReference>
<keyword evidence="2" id="KW-0560">Oxidoreductase</keyword>
<protein>
    <submittedName>
        <fullName evidence="4">(thale cress) hypothetical protein</fullName>
    </submittedName>
</protein>
<accession>A0A7G2ED72</accession>
<dbReference type="SUPFAM" id="SSF51735">
    <property type="entry name" value="NAD(P)-binding Rossmann-fold domains"/>
    <property type="match status" value="1"/>
</dbReference>
<dbReference type="Proteomes" id="UP000516314">
    <property type="component" value="Chromosome 2"/>
</dbReference>
<dbReference type="EMBL" id="LR881467">
    <property type="protein sequence ID" value="CAD5319829.1"/>
    <property type="molecule type" value="Genomic_DNA"/>
</dbReference>
<reference evidence="4 5" key="1">
    <citation type="submission" date="2020-09" db="EMBL/GenBank/DDBJ databases">
        <authorList>
            <person name="Ashkenazy H."/>
        </authorList>
    </citation>
    <scope>NUCLEOTIDE SEQUENCE [LARGE SCALE GENOMIC DNA]</scope>
    <source>
        <strain evidence="5">cv. Cdm-0</strain>
    </source>
</reference>